<keyword evidence="1" id="KW-0732">Signal</keyword>
<proteinExistence type="predicted"/>
<accession>A0A6G1K7W9</accession>
<protein>
    <submittedName>
        <fullName evidence="2">Uncharacterized protein</fullName>
    </submittedName>
</protein>
<dbReference type="Proteomes" id="UP000799428">
    <property type="component" value="Unassembled WGS sequence"/>
</dbReference>
<gene>
    <name evidence="2" type="ORF">K504DRAFT_502566</name>
</gene>
<organism evidence="2 3">
    <name type="scientific">Pleomassaria siparia CBS 279.74</name>
    <dbReference type="NCBI Taxonomy" id="1314801"/>
    <lineage>
        <taxon>Eukaryota</taxon>
        <taxon>Fungi</taxon>
        <taxon>Dikarya</taxon>
        <taxon>Ascomycota</taxon>
        <taxon>Pezizomycotina</taxon>
        <taxon>Dothideomycetes</taxon>
        <taxon>Pleosporomycetidae</taxon>
        <taxon>Pleosporales</taxon>
        <taxon>Pleomassariaceae</taxon>
        <taxon>Pleomassaria</taxon>
    </lineage>
</organism>
<evidence type="ECO:0000256" key="1">
    <source>
        <dbReference type="SAM" id="SignalP"/>
    </source>
</evidence>
<dbReference type="AlphaFoldDB" id="A0A6G1K7W9"/>
<feature type="signal peptide" evidence="1">
    <location>
        <begin position="1"/>
        <end position="16"/>
    </location>
</feature>
<sequence>MKSFAIATTFCTLASALPSSLAPWAVQAPPQPGTQMYQFQAKSSVTAVNNQWLALKTGSTQYTLANTQAAGTKFFTGPYKSTGTNAIFNADDTRQVALQGTSNVLLNVVDVTNPRTDTIPEGTLMEWATFTMDGAVLGVNDGSTLKNRSFVAIQGTGGYSVAFYDGASTTTTPINLIQLSIVKTT</sequence>
<reference evidence="2" key="1">
    <citation type="journal article" date="2020" name="Stud. Mycol.">
        <title>101 Dothideomycetes genomes: a test case for predicting lifestyles and emergence of pathogens.</title>
        <authorList>
            <person name="Haridas S."/>
            <person name="Albert R."/>
            <person name="Binder M."/>
            <person name="Bloem J."/>
            <person name="Labutti K."/>
            <person name="Salamov A."/>
            <person name="Andreopoulos B."/>
            <person name="Baker S."/>
            <person name="Barry K."/>
            <person name="Bills G."/>
            <person name="Bluhm B."/>
            <person name="Cannon C."/>
            <person name="Castanera R."/>
            <person name="Culley D."/>
            <person name="Daum C."/>
            <person name="Ezra D."/>
            <person name="Gonzalez J."/>
            <person name="Henrissat B."/>
            <person name="Kuo A."/>
            <person name="Liang C."/>
            <person name="Lipzen A."/>
            <person name="Lutzoni F."/>
            <person name="Magnuson J."/>
            <person name="Mondo S."/>
            <person name="Nolan M."/>
            <person name="Ohm R."/>
            <person name="Pangilinan J."/>
            <person name="Park H.-J."/>
            <person name="Ramirez L."/>
            <person name="Alfaro M."/>
            <person name="Sun H."/>
            <person name="Tritt A."/>
            <person name="Yoshinaga Y."/>
            <person name="Zwiers L.-H."/>
            <person name="Turgeon B."/>
            <person name="Goodwin S."/>
            <person name="Spatafora J."/>
            <person name="Crous P."/>
            <person name="Grigoriev I."/>
        </authorList>
    </citation>
    <scope>NUCLEOTIDE SEQUENCE</scope>
    <source>
        <strain evidence="2">CBS 279.74</strain>
    </source>
</reference>
<evidence type="ECO:0000313" key="3">
    <source>
        <dbReference type="Proteomes" id="UP000799428"/>
    </source>
</evidence>
<feature type="chain" id="PRO_5026293032" evidence="1">
    <location>
        <begin position="17"/>
        <end position="185"/>
    </location>
</feature>
<dbReference type="EMBL" id="MU005771">
    <property type="protein sequence ID" value="KAF2708541.1"/>
    <property type="molecule type" value="Genomic_DNA"/>
</dbReference>
<name>A0A6G1K7W9_9PLEO</name>
<evidence type="ECO:0000313" key="2">
    <source>
        <dbReference type="EMBL" id="KAF2708541.1"/>
    </source>
</evidence>
<dbReference type="OrthoDB" id="5199481at2759"/>
<keyword evidence="3" id="KW-1185">Reference proteome</keyword>